<evidence type="ECO:0000256" key="3">
    <source>
        <dbReference type="ARBA" id="ARBA00023002"/>
    </source>
</evidence>
<dbReference type="FunFam" id="3.40.30.10:FF:000025">
    <property type="entry name" value="Glutathione peroxidase"/>
    <property type="match status" value="1"/>
</dbReference>
<dbReference type="AlphaFoldDB" id="A0AAN9LM65"/>
<dbReference type="PRINTS" id="PR01011">
    <property type="entry name" value="GLUTPROXDASE"/>
</dbReference>
<gene>
    <name evidence="7" type="ORF">VNO77_17275</name>
</gene>
<dbReference type="InterPro" id="IPR000889">
    <property type="entry name" value="Glutathione_peroxidase"/>
</dbReference>
<dbReference type="PIRSF" id="PIRSF000303">
    <property type="entry name" value="Glutathion_perox"/>
    <property type="match status" value="1"/>
</dbReference>
<dbReference type="PANTHER" id="PTHR11592:SF17">
    <property type="entry name" value="GLUTATHIONE PEROXIDASE 5-RELATED"/>
    <property type="match status" value="1"/>
</dbReference>
<dbReference type="GO" id="GO:0005829">
    <property type="term" value="C:cytosol"/>
    <property type="evidence" value="ECO:0007669"/>
    <property type="project" value="TreeGrafter"/>
</dbReference>
<feature type="active site" evidence="4">
    <location>
        <position position="44"/>
    </location>
</feature>
<proteinExistence type="inferred from homology"/>
<dbReference type="PROSITE" id="PS00460">
    <property type="entry name" value="GLUTATHIONE_PEROXID_1"/>
    <property type="match status" value="1"/>
</dbReference>
<sequence>MGALQSVSEKSIHEFTVKDAKGRDVNLSAYKDKVILVVNVASKCGFTNSNYTQLTELYNRYKDKGLEILAFPCNQFLKQEPGTSQEAEEFACVRYKAEYPIFGKIRVNGPNAAPVYKFLKKMKSGFLGSRIKWNFTKFLVDKEGHVIQRYGPTTPPLAIENDIKEALGKA</sequence>
<dbReference type="GO" id="GO:0006979">
    <property type="term" value="P:response to oxidative stress"/>
    <property type="evidence" value="ECO:0007669"/>
    <property type="project" value="InterPro"/>
</dbReference>
<dbReference type="PROSITE" id="PS51352">
    <property type="entry name" value="THIOREDOXIN_2"/>
    <property type="match status" value="1"/>
</dbReference>
<dbReference type="PROSITE" id="PS51355">
    <property type="entry name" value="GLUTATHIONE_PEROXID_3"/>
    <property type="match status" value="1"/>
</dbReference>
<comment type="similarity">
    <text evidence="1 5">Belongs to the glutathione peroxidase family.</text>
</comment>
<comment type="caution">
    <text evidence="7">The sequence shown here is derived from an EMBL/GenBank/DDBJ whole genome shotgun (WGS) entry which is preliminary data.</text>
</comment>
<dbReference type="InterPro" id="IPR029760">
    <property type="entry name" value="GPX_CS"/>
</dbReference>
<dbReference type="Gene3D" id="3.40.30.10">
    <property type="entry name" value="Glutaredoxin"/>
    <property type="match status" value="1"/>
</dbReference>
<dbReference type="Proteomes" id="UP001367508">
    <property type="component" value="Unassembled WGS sequence"/>
</dbReference>
<dbReference type="InterPro" id="IPR029759">
    <property type="entry name" value="GPX_AS"/>
</dbReference>
<dbReference type="GO" id="GO:0004601">
    <property type="term" value="F:peroxidase activity"/>
    <property type="evidence" value="ECO:0007669"/>
    <property type="project" value="UniProtKB-KW"/>
</dbReference>
<evidence type="ECO:0000313" key="8">
    <source>
        <dbReference type="Proteomes" id="UP001367508"/>
    </source>
</evidence>
<dbReference type="InterPro" id="IPR036249">
    <property type="entry name" value="Thioredoxin-like_sf"/>
</dbReference>
<keyword evidence="2 5" id="KW-0575">Peroxidase</keyword>
<keyword evidence="8" id="KW-1185">Reference proteome</keyword>
<evidence type="ECO:0000256" key="1">
    <source>
        <dbReference type="ARBA" id="ARBA00006926"/>
    </source>
</evidence>
<dbReference type="SUPFAM" id="SSF52833">
    <property type="entry name" value="Thioredoxin-like"/>
    <property type="match status" value="1"/>
</dbReference>
<dbReference type="CDD" id="cd00340">
    <property type="entry name" value="GSH_Peroxidase"/>
    <property type="match status" value="1"/>
</dbReference>
<evidence type="ECO:0000256" key="2">
    <source>
        <dbReference type="ARBA" id="ARBA00022559"/>
    </source>
</evidence>
<name>A0AAN9LM65_CANGL</name>
<keyword evidence="3 5" id="KW-0560">Oxidoreductase</keyword>
<feature type="domain" description="Thioredoxin" evidence="6">
    <location>
        <begin position="6"/>
        <end position="168"/>
    </location>
</feature>
<dbReference type="PANTHER" id="PTHR11592">
    <property type="entry name" value="GLUTATHIONE PEROXIDASE"/>
    <property type="match status" value="1"/>
</dbReference>
<evidence type="ECO:0000256" key="5">
    <source>
        <dbReference type="RuleBase" id="RU000499"/>
    </source>
</evidence>
<organism evidence="7 8">
    <name type="scientific">Canavalia gladiata</name>
    <name type="common">Sword bean</name>
    <name type="synonym">Dolichos gladiatus</name>
    <dbReference type="NCBI Taxonomy" id="3824"/>
    <lineage>
        <taxon>Eukaryota</taxon>
        <taxon>Viridiplantae</taxon>
        <taxon>Streptophyta</taxon>
        <taxon>Embryophyta</taxon>
        <taxon>Tracheophyta</taxon>
        <taxon>Spermatophyta</taxon>
        <taxon>Magnoliopsida</taxon>
        <taxon>eudicotyledons</taxon>
        <taxon>Gunneridae</taxon>
        <taxon>Pentapetalae</taxon>
        <taxon>rosids</taxon>
        <taxon>fabids</taxon>
        <taxon>Fabales</taxon>
        <taxon>Fabaceae</taxon>
        <taxon>Papilionoideae</taxon>
        <taxon>50 kb inversion clade</taxon>
        <taxon>NPAAA clade</taxon>
        <taxon>indigoferoid/millettioid clade</taxon>
        <taxon>Phaseoleae</taxon>
        <taxon>Canavalia</taxon>
    </lineage>
</organism>
<dbReference type="InterPro" id="IPR013766">
    <property type="entry name" value="Thioredoxin_domain"/>
</dbReference>
<evidence type="ECO:0000259" key="6">
    <source>
        <dbReference type="PROSITE" id="PS51352"/>
    </source>
</evidence>
<dbReference type="Pfam" id="PF00255">
    <property type="entry name" value="GSHPx"/>
    <property type="match status" value="1"/>
</dbReference>
<evidence type="ECO:0000313" key="7">
    <source>
        <dbReference type="EMBL" id="KAK7336729.1"/>
    </source>
</evidence>
<protein>
    <recommendedName>
        <fullName evidence="5">Glutathione peroxidase</fullName>
    </recommendedName>
</protein>
<dbReference type="EMBL" id="JAYMYQ010000004">
    <property type="protein sequence ID" value="KAK7336729.1"/>
    <property type="molecule type" value="Genomic_DNA"/>
</dbReference>
<accession>A0AAN9LM65</accession>
<reference evidence="7 8" key="1">
    <citation type="submission" date="2024-01" db="EMBL/GenBank/DDBJ databases">
        <title>The genomes of 5 underutilized Papilionoideae crops provide insights into root nodulation and disease resistanc.</title>
        <authorList>
            <person name="Jiang F."/>
        </authorList>
    </citation>
    <scope>NUCLEOTIDE SEQUENCE [LARGE SCALE GENOMIC DNA]</scope>
    <source>
        <strain evidence="7">LVBAO_FW01</strain>
        <tissue evidence="7">Leaves</tissue>
    </source>
</reference>
<evidence type="ECO:0000256" key="4">
    <source>
        <dbReference type="PIRSR" id="PIRSR000303-1"/>
    </source>
</evidence>
<dbReference type="PROSITE" id="PS00763">
    <property type="entry name" value="GLUTATHIONE_PEROXID_2"/>
    <property type="match status" value="1"/>
</dbReference>